<organism evidence="1 2">
    <name type="scientific">Hanseniaspora valbyensis NRRL Y-1626</name>
    <dbReference type="NCBI Taxonomy" id="766949"/>
    <lineage>
        <taxon>Eukaryota</taxon>
        <taxon>Fungi</taxon>
        <taxon>Dikarya</taxon>
        <taxon>Ascomycota</taxon>
        <taxon>Saccharomycotina</taxon>
        <taxon>Saccharomycetes</taxon>
        <taxon>Saccharomycodales</taxon>
        <taxon>Saccharomycodaceae</taxon>
        <taxon>Hanseniaspora</taxon>
    </lineage>
</organism>
<dbReference type="OrthoDB" id="3971603at2759"/>
<evidence type="ECO:0000313" key="1">
    <source>
        <dbReference type="EMBL" id="OBA27993.1"/>
    </source>
</evidence>
<dbReference type="PANTHER" id="PTHR31405">
    <property type="entry name" value="TRANSCRIPTION FACTOR PDR8-RELATED"/>
    <property type="match status" value="1"/>
</dbReference>
<keyword evidence="2" id="KW-1185">Reference proteome</keyword>
<dbReference type="EMBL" id="LXPE01000005">
    <property type="protein sequence ID" value="OBA27993.1"/>
    <property type="molecule type" value="Genomic_DNA"/>
</dbReference>
<comment type="caution">
    <text evidence="1">The sequence shown here is derived from an EMBL/GenBank/DDBJ whole genome shotgun (WGS) entry which is preliminary data.</text>
</comment>
<dbReference type="Proteomes" id="UP000092321">
    <property type="component" value="Unassembled WGS sequence"/>
</dbReference>
<name>A0A1B7TGY0_9ASCO</name>
<dbReference type="InterPro" id="IPR052693">
    <property type="entry name" value="Yeast_MDR_Regulatory"/>
</dbReference>
<evidence type="ECO:0008006" key="3">
    <source>
        <dbReference type="Google" id="ProtNLM"/>
    </source>
</evidence>
<dbReference type="PANTHER" id="PTHR31405:SF8">
    <property type="entry name" value="TRANSCRIPTION FACTOR PDR8-RELATED"/>
    <property type="match status" value="1"/>
</dbReference>
<dbReference type="AlphaFoldDB" id="A0A1B7TGY0"/>
<sequence length="706" mass="81580">MNQLPAIQNSPLLQNQSQSAVSTPSFTEKYFAFPTSQLIENPIRKLDLHSIQNEAVFSCSAISVRPWFEQSKLVKKHKALFDNLKEKSHERRDKENGSGIGSIKKDRMLLLNNIGAGGRNLWDEIAKILPPMHVFREIIVTYFNSNLHFYIRILDRVSTFGILDKYFEVENQEDEEKNSQSNMDSKDPSELDDKILGFKISPSDNFFNIGIVLQIYRIVMAKQLTETEDDLFRQMEISLNGLSSGYIWSFSKLQFSLLCYIQRHLNLELSDFGFNFKILAEHIASSCLKTGLNKGVHKFITANNKIPEWILRNLYLWAHYFDLIHALEGGCPLIIPFDPIVEEQELKCSERGRDGLIRRFLLLGRKILNALYEPYGRPDIEGMLEKIDEFERLELLPMSSYCNLSTINNVDLFDYLILIPLMNIKLTLHMLRYFIVNNENDIKEEHEQDKTSTDPAYFFGMCFSILAIIIVLREQWQHTLQNKESVLTFKEPLAINVDHLSYFHSLAVQRDLIDKVGITFYEMLYQLRNQNNLESPGSDSEINTNYSCDDILSCLISLVLVKQPLPIDLKLKHEDLLKSFLILVERFYKVDSFGNEKQPNIHIKEFETIFRNIYTGNGNLEAALTPRFMLEPNQNNSNEVYNNIPSNNTDSIGTIGGIWQKPPEEMYNSNNNSNGNPPIPPVWSEDDVNVLQLFDVDFTTFLTPFL</sequence>
<evidence type="ECO:0000313" key="2">
    <source>
        <dbReference type="Proteomes" id="UP000092321"/>
    </source>
</evidence>
<proteinExistence type="predicted"/>
<gene>
    <name evidence="1" type="ORF">HANVADRAFT_1079</name>
</gene>
<reference evidence="2" key="1">
    <citation type="journal article" date="2016" name="Proc. Natl. Acad. Sci. U.S.A.">
        <title>Comparative genomics of biotechnologically important yeasts.</title>
        <authorList>
            <person name="Riley R."/>
            <person name="Haridas S."/>
            <person name="Wolfe K.H."/>
            <person name="Lopes M.R."/>
            <person name="Hittinger C.T."/>
            <person name="Goeker M."/>
            <person name="Salamov A.A."/>
            <person name="Wisecaver J.H."/>
            <person name="Long T.M."/>
            <person name="Calvey C.H."/>
            <person name="Aerts A.L."/>
            <person name="Barry K.W."/>
            <person name="Choi C."/>
            <person name="Clum A."/>
            <person name="Coughlan A.Y."/>
            <person name="Deshpande S."/>
            <person name="Douglass A.P."/>
            <person name="Hanson S.J."/>
            <person name="Klenk H.-P."/>
            <person name="LaButti K.M."/>
            <person name="Lapidus A."/>
            <person name="Lindquist E.A."/>
            <person name="Lipzen A.M."/>
            <person name="Meier-Kolthoff J.P."/>
            <person name="Ohm R.A."/>
            <person name="Otillar R.P."/>
            <person name="Pangilinan J.L."/>
            <person name="Peng Y."/>
            <person name="Rokas A."/>
            <person name="Rosa C.A."/>
            <person name="Scheuner C."/>
            <person name="Sibirny A.A."/>
            <person name="Slot J.C."/>
            <person name="Stielow J.B."/>
            <person name="Sun H."/>
            <person name="Kurtzman C.P."/>
            <person name="Blackwell M."/>
            <person name="Grigoriev I.V."/>
            <person name="Jeffries T.W."/>
        </authorList>
    </citation>
    <scope>NUCLEOTIDE SEQUENCE [LARGE SCALE GENOMIC DNA]</scope>
    <source>
        <strain evidence="2">NRRL Y-1626</strain>
    </source>
</reference>
<protein>
    <recommendedName>
        <fullName evidence="3">Transcription factor domain-containing protein</fullName>
    </recommendedName>
</protein>
<accession>A0A1B7TGY0</accession>